<dbReference type="AlphaFoldDB" id="A0A8D8LXJ1"/>
<evidence type="ECO:0000256" key="1">
    <source>
        <dbReference type="SAM" id="Phobius"/>
    </source>
</evidence>
<reference evidence="2" key="1">
    <citation type="submission" date="2021-05" db="EMBL/GenBank/DDBJ databases">
        <authorList>
            <person name="Alioto T."/>
            <person name="Alioto T."/>
            <person name="Gomez Garrido J."/>
        </authorList>
    </citation>
    <scope>NUCLEOTIDE SEQUENCE</scope>
</reference>
<protein>
    <submittedName>
        <fullName evidence="2">Uncharacterized protein</fullName>
    </submittedName>
</protein>
<sequence>MGGGGGGGAGGGGGGGVRGGGAFLVETNSKEVCMCSTFHFLENYRQNFYYSSSYLIFLNFYTHSKHDSIWCIVCIVAAGAYYRVLVLATLLNRNVTTLLKQNNLCPILPLYGTEFYKYVWRNLIGRNSKSCNFIGRKWRNRALI</sequence>
<accession>A0A8D8LXJ1</accession>
<dbReference type="EMBL" id="HBUF01026338">
    <property type="protein sequence ID" value="CAG6613036.1"/>
    <property type="molecule type" value="Transcribed_RNA"/>
</dbReference>
<keyword evidence="1" id="KW-0472">Membrane</keyword>
<name>A0A8D8LXJ1_9HEMI</name>
<keyword evidence="1" id="KW-1133">Transmembrane helix</keyword>
<organism evidence="2">
    <name type="scientific">Cacopsylla melanoneura</name>
    <dbReference type="NCBI Taxonomy" id="428564"/>
    <lineage>
        <taxon>Eukaryota</taxon>
        <taxon>Metazoa</taxon>
        <taxon>Ecdysozoa</taxon>
        <taxon>Arthropoda</taxon>
        <taxon>Hexapoda</taxon>
        <taxon>Insecta</taxon>
        <taxon>Pterygota</taxon>
        <taxon>Neoptera</taxon>
        <taxon>Paraneoptera</taxon>
        <taxon>Hemiptera</taxon>
        <taxon>Sternorrhyncha</taxon>
        <taxon>Psylloidea</taxon>
        <taxon>Psyllidae</taxon>
        <taxon>Psyllinae</taxon>
        <taxon>Cacopsylla</taxon>
    </lineage>
</organism>
<proteinExistence type="predicted"/>
<feature type="transmembrane region" description="Helical" evidence="1">
    <location>
        <begin position="69"/>
        <end position="91"/>
    </location>
</feature>
<evidence type="ECO:0000313" key="2">
    <source>
        <dbReference type="EMBL" id="CAG6613036.1"/>
    </source>
</evidence>
<keyword evidence="1" id="KW-0812">Transmembrane</keyword>